<dbReference type="GO" id="GO:0005886">
    <property type="term" value="C:plasma membrane"/>
    <property type="evidence" value="ECO:0007669"/>
    <property type="project" value="UniProtKB-SubCell"/>
</dbReference>
<dbReference type="InterPro" id="IPR051085">
    <property type="entry name" value="MB_O-acyltransferase"/>
</dbReference>
<proteinExistence type="inferred from homology"/>
<accession>A0A6N9PVZ7</accession>
<feature type="transmembrane region" description="Helical" evidence="8">
    <location>
        <begin position="444"/>
        <end position="464"/>
    </location>
</feature>
<dbReference type="AlphaFoldDB" id="A0A6N9PVZ7"/>
<reference evidence="9 10" key="1">
    <citation type="submission" date="2019-01" db="EMBL/GenBank/DDBJ databases">
        <title>Chengkuizengella sp. nov., isolated from deep-sea sediment of East Pacific Ocean.</title>
        <authorList>
            <person name="Yang J."/>
            <person name="Lai Q."/>
            <person name="Shao Z."/>
        </authorList>
    </citation>
    <scope>NUCLEOTIDE SEQUENCE [LARGE SCALE GENOMIC DNA]</scope>
    <source>
        <strain evidence="9 10">YPA3-1-1</strain>
    </source>
</reference>
<evidence type="ECO:0000256" key="2">
    <source>
        <dbReference type="ARBA" id="ARBA00010323"/>
    </source>
</evidence>
<feature type="transmembrane region" description="Helical" evidence="8">
    <location>
        <begin position="405"/>
        <end position="423"/>
    </location>
</feature>
<evidence type="ECO:0000313" key="10">
    <source>
        <dbReference type="Proteomes" id="UP000448943"/>
    </source>
</evidence>
<organism evidence="9 10">
    <name type="scientific">Chengkuizengella marina</name>
    <dbReference type="NCBI Taxonomy" id="2507566"/>
    <lineage>
        <taxon>Bacteria</taxon>
        <taxon>Bacillati</taxon>
        <taxon>Bacillota</taxon>
        <taxon>Bacilli</taxon>
        <taxon>Bacillales</taxon>
        <taxon>Paenibacillaceae</taxon>
        <taxon>Chengkuizengella</taxon>
    </lineage>
</organism>
<dbReference type="InterPro" id="IPR004299">
    <property type="entry name" value="MBOAT_fam"/>
</dbReference>
<evidence type="ECO:0000256" key="5">
    <source>
        <dbReference type="ARBA" id="ARBA00022989"/>
    </source>
</evidence>
<evidence type="ECO:0000256" key="7">
    <source>
        <dbReference type="PIRNR" id="PIRNR016636"/>
    </source>
</evidence>
<feature type="transmembrane region" description="Helical" evidence="8">
    <location>
        <begin position="49"/>
        <end position="66"/>
    </location>
</feature>
<dbReference type="PANTHER" id="PTHR13285:SF18">
    <property type="entry name" value="PROTEIN-CYSTEINE N-PALMITOYLTRANSFERASE RASP"/>
    <property type="match status" value="1"/>
</dbReference>
<feature type="transmembrane region" description="Helical" evidence="8">
    <location>
        <begin position="28"/>
        <end position="43"/>
    </location>
</feature>
<sequence>MVFSSLTFLYLFFPLLLLSYYAFKSPLYRNWILIIASFIFYAWGEPVWVILLLSCAIVGYYFGILINKNKDHVKRKKWILAIGITINLSVLVFFKYIDFLIQNFNLLLHADLPYSGIGLPIGISFFTFQVISYLVDVYRGDVPSSTSKVNVLLYISLFPQLIAGPIVRYTDIQHQMENRSFSLSNFSQGINRFVIGLGKKVIFANTAGETAALFLDGNVTEVSVLGAWFGISLFAIQIYFDFSGYSDMAIGLGKMFGFTYPENFNYPYVSRSATEFWRRWNMSLGAFFRDYVYIPLGGNRKLPVRNLFIVWFLTGLWHGASWNFIIWGLYFGILIFIEKKFLLSLFSRLPVWFSHLYLTAAMLIGWVFFYYTDMKQGLLFIKSLFGLNSNVFVDVILSVQFNNNLIFFIAAIIACTPIPKWIFNKLIRVLPKKMQTKFSNDIAVPIFNFFILIISTTLLVGSTYNPFLYFRF</sequence>
<keyword evidence="10" id="KW-1185">Reference proteome</keyword>
<dbReference type="Pfam" id="PF03062">
    <property type="entry name" value="MBOAT"/>
    <property type="match status" value="1"/>
</dbReference>
<dbReference type="GO" id="GO:0016746">
    <property type="term" value="F:acyltransferase activity"/>
    <property type="evidence" value="ECO:0007669"/>
    <property type="project" value="UniProtKB-KW"/>
</dbReference>
<name>A0A6N9PVZ7_9BACL</name>
<dbReference type="PIRSF" id="PIRSF500217">
    <property type="entry name" value="AlgI"/>
    <property type="match status" value="1"/>
</dbReference>
<comment type="caution">
    <text evidence="9">The sequence shown here is derived from an EMBL/GenBank/DDBJ whole genome shotgun (WGS) entry which is preliminary data.</text>
</comment>
<feature type="transmembrane region" description="Helical" evidence="8">
    <location>
        <begin position="222"/>
        <end position="240"/>
    </location>
</feature>
<keyword evidence="3 7" id="KW-1003">Cell membrane</keyword>
<comment type="similarity">
    <text evidence="2 7">Belongs to the membrane-bound acyltransferase family.</text>
</comment>
<feature type="transmembrane region" description="Helical" evidence="8">
    <location>
        <begin position="6"/>
        <end position="23"/>
    </location>
</feature>
<keyword evidence="5 8" id="KW-1133">Transmembrane helix</keyword>
<evidence type="ECO:0000256" key="3">
    <source>
        <dbReference type="ARBA" id="ARBA00022475"/>
    </source>
</evidence>
<evidence type="ECO:0000256" key="4">
    <source>
        <dbReference type="ARBA" id="ARBA00022692"/>
    </source>
</evidence>
<evidence type="ECO:0000256" key="8">
    <source>
        <dbReference type="SAM" id="Phobius"/>
    </source>
</evidence>
<feature type="transmembrane region" description="Helical" evidence="8">
    <location>
        <begin position="378"/>
        <end position="399"/>
    </location>
</feature>
<dbReference type="EMBL" id="SIJB01000005">
    <property type="protein sequence ID" value="NBI27709.1"/>
    <property type="molecule type" value="Genomic_DNA"/>
</dbReference>
<dbReference type="Proteomes" id="UP000448943">
    <property type="component" value="Unassembled WGS sequence"/>
</dbReference>
<dbReference type="RefSeq" id="WP_160643923.1">
    <property type="nucleotide sequence ID" value="NZ_SIJB01000005.1"/>
</dbReference>
<dbReference type="OrthoDB" id="9805788at2"/>
<feature type="transmembrane region" description="Helical" evidence="8">
    <location>
        <begin position="349"/>
        <end position="371"/>
    </location>
</feature>
<comment type="subcellular location">
    <subcellularLocation>
        <location evidence="1">Cell membrane</location>
        <topology evidence="1">Multi-pass membrane protein</topology>
    </subcellularLocation>
</comment>
<keyword evidence="6 7" id="KW-0472">Membrane</keyword>
<dbReference type="GO" id="GO:0042121">
    <property type="term" value="P:alginic acid biosynthetic process"/>
    <property type="evidence" value="ECO:0007669"/>
    <property type="project" value="InterPro"/>
</dbReference>
<feature type="transmembrane region" description="Helical" evidence="8">
    <location>
        <begin position="117"/>
        <end position="137"/>
    </location>
</feature>
<dbReference type="PIRSF" id="PIRSF016636">
    <property type="entry name" value="AlgI_DltB"/>
    <property type="match status" value="1"/>
</dbReference>
<feature type="transmembrane region" description="Helical" evidence="8">
    <location>
        <begin position="308"/>
        <end position="337"/>
    </location>
</feature>
<feature type="transmembrane region" description="Helical" evidence="8">
    <location>
        <begin position="149"/>
        <end position="167"/>
    </location>
</feature>
<protein>
    <submittedName>
        <fullName evidence="9">MBOAT family protein</fullName>
    </submittedName>
</protein>
<dbReference type="InterPro" id="IPR024194">
    <property type="entry name" value="Ac/AlaTfrase_AlgI/DltB"/>
</dbReference>
<keyword evidence="7" id="KW-0808">Transferase</keyword>
<gene>
    <name evidence="9" type="ORF">ERL59_01880</name>
</gene>
<dbReference type="PANTHER" id="PTHR13285">
    <property type="entry name" value="ACYLTRANSFERASE"/>
    <property type="match status" value="1"/>
</dbReference>
<feature type="transmembrane region" description="Helical" evidence="8">
    <location>
        <begin position="78"/>
        <end position="97"/>
    </location>
</feature>
<evidence type="ECO:0000256" key="6">
    <source>
        <dbReference type="ARBA" id="ARBA00023136"/>
    </source>
</evidence>
<evidence type="ECO:0000256" key="1">
    <source>
        <dbReference type="ARBA" id="ARBA00004651"/>
    </source>
</evidence>
<dbReference type="InterPro" id="IPR028362">
    <property type="entry name" value="AlgI"/>
</dbReference>
<keyword evidence="4 8" id="KW-0812">Transmembrane</keyword>
<evidence type="ECO:0000313" key="9">
    <source>
        <dbReference type="EMBL" id="NBI27709.1"/>
    </source>
</evidence>
<keyword evidence="7" id="KW-0012">Acyltransferase</keyword>